<gene>
    <name evidence="1" type="ORF">KTQ36_08935</name>
</gene>
<accession>A0ABS6V8F6</accession>
<dbReference type="Proteomes" id="UP000698028">
    <property type="component" value="Unassembled WGS sequence"/>
</dbReference>
<evidence type="ECO:0000313" key="2">
    <source>
        <dbReference type="Proteomes" id="UP000698028"/>
    </source>
</evidence>
<dbReference type="RefSeq" id="WP_218633321.1">
    <property type="nucleotide sequence ID" value="NZ_JAHVAH010000001.1"/>
</dbReference>
<name>A0ABS6V8F6_9SPHN</name>
<proteinExistence type="predicted"/>
<organism evidence="1 2">
    <name type="scientific">Sphingomicrobium clamense</name>
    <dbReference type="NCBI Taxonomy" id="2851013"/>
    <lineage>
        <taxon>Bacteria</taxon>
        <taxon>Pseudomonadati</taxon>
        <taxon>Pseudomonadota</taxon>
        <taxon>Alphaproteobacteria</taxon>
        <taxon>Sphingomonadales</taxon>
        <taxon>Sphingomonadaceae</taxon>
        <taxon>Sphingomicrobium</taxon>
    </lineage>
</organism>
<reference evidence="1 2" key="1">
    <citation type="submission" date="2021-07" db="EMBL/GenBank/DDBJ databases">
        <title>The draft genome sequence of Sphingomicrobium sp. B8.</title>
        <authorList>
            <person name="Mu L."/>
        </authorList>
    </citation>
    <scope>NUCLEOTIDE SEQUENCE [LARGE SCALE GENOMIC DNA]</scope>
    <source>
        <strain evidence="1 2">B8</strain>
    </source>
</reference>
<keyword evidence="2" id="KW-1185">Reference proteome</keyword>
<sequence length="52" mass="5889">MYAPARNHPALRFAALCHGGPDCAPVKMVAERMPRFLKRDPRDRRVADSPWG</sequence>
<comment type="caution">
    <text evidence="1">The sequence shown here is derived from an EMBL/GenBank/DDBJ whole genome shotgun (WGS) entry which is preliminary data.</text>
</comment>
<protein>
    <submittedName>
        <fullName evidence="1">Uncharacterized protein</fullName>
    </submittedName>
</protein>
<dbReference type="EMBL" id="JAHVAH010000001">
    <property type="protein sequence ID" value="MBW0145417.1"/>
    <property type="molecule type" value="Genomic_DNA"/>
</dbReference>
<evidence type="ECO:0000313" key="1">
    <source>
        <dbReference type="EMBL" id="MBW0145417.1"/>
    </source>
</evidence>